<dbReference type="SUPFAM" id="SSF53187">
    <property type="entry name" value="Zn-dependent exopeptidases"/>
    <property type="match status" value="1"/>
</dbReference>
<accession>A0A917FQH4</accession>
<dbReference type="Gene3D" id="3.30.70.360">
    <property type="match status" value="1"/>
</dbReference>
<comment type="cofactor">
    <cofactor evidence="3">
        <name>Zn(2+)</name>
        <dbReference type="ChEBI" id="CHEBI:29105"/>
    </cofactor>
    <text evidence="3">Binds 2 Zn(2+) ions per subunit.</text>
</comment>
<feature type="binding site" evidence="3">
    <location>
        <position position="95"/>
    </location>
    <ligand>
        <name>Zn(2+)</name>
        <dbReference type="ChEBI" id="CHEBI:29105"/>
        <label>2</label>
    </ligand>
</feature>
<dbReference type="CDD" id="cd03884">
    <property type="entry name" value="M20_bAS"/>
    <property type="match status" value="1"/>
</dbReference>
<dbReference type="InterPro" id="IPR036264">
    <property type="entry name" value="Bact_exopeptidase_dim_dom"/>
</dbReference>
<dbReference type="InterPro" id="IPR010158">
    <property type="entry name" value="Amidase_Cbmase"/>
</dbReference>
<feature type="binding site" evidence="3">
    <location>
        <position position="95"/>
    </location>
    <ligand>
        <name>Zn(2+)</name>
        <dbReference type="ChEBI" id="CHEBI:29105"/>
        <label>1</label>
    </ligand>
</feature>
<dbReference type="Pfam" id="PF01546">
    <property type="entry name" value="Peptidase_M20"/>
    <property type="match status" value="1"/>
</dbReference>
<evidence type="ECO:0000256" key="1">
    <source>
        <dbReference type="ARBA" id="ARBA00006153"/>
    </source>
</evidence>
<comment type="similarity">
    <text evidence="1">Belongs to the peptidase M20 family.</text>
</comment>
<dbReference type="RefSeq" id="WP_188530549.1">
    <property type="nucleotide sequence ID" value="NZ_BMGR01000004.1"/>
</dbReference>
<dbReference type="GO" id="GO:0016813">
    <property type="term" value="F:hydrolase activity, acting on carbon-nitrogen (but not peptide) bonds, in linear amidines"/>
    <property type="evidence" value="ECO:0007669"/>
    <property type="project" value="InterPro"/>
</dbReference>
<dbReference type="NCBIfam" id="TIGR01879">
    <property type="entry name" value="hydantase"/>
    <property type="match status" value="1"/>
</dbReference>
<keyword evidence="3" id="KW-0479">Metal-binding</keyword>
<evidence type="ECO:0000256" key="2">
    <source>
        <dbReference type="ARBA" id="ARBA00022801"/>
    </source>
</evidence>
<keyword evidence="2" id="KW-0378">Hydrolase</keyword>
<dbReference type="Pfam" id="PF07687">
    <property type="entry name" value="M20_dimer"/>
    <property type="match status" value="1"/>
</dbReference>
<gene>
    <name evidence="6" type="primary">pucF</name>
    <name evidence="6" type="ORF">GCM10010916_16240</name>
</gene>
<feature type="binding site" evidence="3">
    <location>
        <position position="385"/>
    </location>
    <ligand>
        <name>Zn(2+)</name>
        <dbReference type="ChEBI" id="CHEBI:29105"/>
        <label>2</label>
    </ligand>
</feature>
<evidence type="ECO:0000259" key="5">
    <source>
        <dbReference type="Pfam" id="PF07687"/>
    </source>
</evidence>
<dbReference type="EMBL" id="BMGR01000004">
    <property type="protein sequence ID" value="GGF99737.1"/>
    <property type="molecule type" value="Genomic_DNA"/>
</dbReference>
<dbReference type="PANTHER" id="PTHR32494:SF5">
    <property type="entry name" value="ALLANTOATE AMIDOHYDROLASE"/>
    <property type="match status" value="1"/>
</dbReference>
<keyword evidence="3" id="KW-0862">Zinc</keyword>
<sequence>MNEAIKKEAVELMLELLEELASFSADQGGVTRLLYTEQWRSAQRHVSERMRSLGLQVYADRVGNVYGRLPGSSQEPLAVLTGSHIDTVRMGGKFDGAYGVAAAIAAFFLLKKTYGKPKRTLEVVSLAEEEGSRFPLSYWGSGNITGIYDWNNAGQYKDSEGVAMADAMRAAGFGLAEQPDCVRRDLAAYIELHIEQGVTLERMEQQIGIVETIASQKRFTVTVTGAANHAGTTPMTMRKDAMTGAAEMILELEKKAFRYGEPLVATAGKIEAAPNMPNVIPGSVTFTLDIRHGNEKELSLFCNHLIDTYKEIATRRALKLDYELWMNAKPVQMDAQLTANIEDICKEQRLPYRRMVSGAGHDAQLFQAVCPAAMVFIPSKDGISHSPEEYSSPRSLTAGFGVLTALLYKLAYEEGLP</sequence>
<evidence type="ECO:0000256" key="4">
    <source>
        <dbReference type="PIRSR" id="PIRSR001235-2"/>
    </source>
</evidence>
<dbReference type="NCBIfam" id="NF006771">
    <property type="entry name" value="PRK09290.1-5"/>
    <property type="match status" value="1"/>
</dbReference>
<organism evidence="6 7">
    <name type="scientific">Paenibacillus abyssi</name>
    <dbReference type="NCBI Taxonomy" id="1340531"/>
    <lineage>
        <taxon>Bacteria</taxon>
        <taxon>Bacillati</taxon>
        <taxon>Bacillota</taxon>
        <taxon>Bacilli</taxon>
        <taxon>Bacillales</taxon>
        <taxon>Paenibacillaceae</taxon>
        <taxon>Paenibacillus</taxon>
    </lineage>
</organism>
<keyword evidence="7" id="KW-1185">Reference proteome</keyword>
<dbReference type="PANTHER" id="PTHR32494">
    <property type="entry name" value="ALLANTOATE DEIMINASE-RELATED"/>
    <property type="match status" value="1"/>
</dbReference>
<proteinExistence type="inferred from homology"/>
<feature type="binding site" evidence="3">
    <location>
        <position position="193"/>
    </location>
    <ligand>
        <name>Zn(2+)</name>
        <dbReference type="ChEBI" id="CHEBI:29105"/>
        <label>1</label>
    </ligand>
</feature>
<dbReference type="PIRSF" id="PIRSF001235">
    <property type="entry name" value="Amidase_carbamoylase"/>
    <property type="match status" value="1"/>
</dbReference>
<comment type="caution">
    <text evidence="6">The sequence shown here is derived from an EMBL/GenBank/DDBJ whole genome shotgun (WGS) entry which is preliminary data.</text>
</comment>
<dbReference type="AlphaFoldDB" id="A0A917FQH4"/>
<feature type="binding site" evidence="4">
    <location>
        <position position="291"/>
    </location>
    <ligand>
        <name>allantoate</name>
        <dbReference type="ChEBI" id="CHEBI:17536"/>
    </ligand>
</feature>
<reference evidence="6" key="1">
    <citation type="journal article" date="2014" name="Int. J. Syst. Evol. Microbiol.">
        <title>Complete genome sequence of Corynebacterium casei LMG S-19264T (=DSM 44701T), isolated from a smear-ripened cheese.</title>
        <authorList>
            <consortium name="US DOE Joint Genome Institute (JGI-PGF)"/>
            <person name="Walter F."/>
            <person name="Albersmeier A."/>
            <person name="Kalinowski J."/>
            <person name="Ruckert C."/>
        </authorList>
    </citation>
    <scope>NUCLEOTIDE SEQUENCE</scope>
    <source>
        <strain evidence="6">CGMCC 1.12987</strain>
    </source>
</reference>
<dbReference type="Gene3D" id="3.40.630.10">
    <property type="entry name" value="Zn peptidases"/>
    <property type="match status" value="1"/>
</dbReference>
<feature type="binding site" evidence="4">
    <location>
        <position position="278"/>
    </location>
    <ligand>
        <name>allantoate</name>
        <dbReference type="ChEBI" id="CHEBI:17536"/>
    </ligand>
</feature>
<dbReference type="InterPro" id="IPR011650">
    <property type="entry name" value="Peptidase_M20_dimer"/>
</dbReference>
<evidence type="ECO:0000313" key="7">
    <source>
        <dbReference type="Proteomes" id="UP000644756"/>
    </source>
</evidence>
<dbReference type="Proteomes" id="UP000644756">
    <property type="component" value="Unassembled WGS sequence"/>
</dbReference>
<dbReference type="GO" id="GO:0046872">
    <property type="term" value="F:metal ion binding"/>
    <property type="evidence" value="ECO:0007669"/>
    <property type="project" value="UniProtKB-KW"/>
</dbReference>
<dbReference type="InterPro" id="IPR002933">
    <property type="entry name" value="Peptidase_M20"/>
</dbReference>
<feature type="domain" description="Peptidase M20 dimerisation" evidence="5">
    <location>
        <begin position="218"/>
        <end position="297"/>
    </location>
</feature>
<evidence type="ECO:0000256" key="3">
    <source>
        <dbReference type="PIRSR" id="PIRSR001235-1"/>
    </source>
</evidence>
<dbReference type="SUPFAM" id="SSF55031">
    <property type="entry name" value="Bacterial exopeptidase dimerisation domain"/>
    <property type="match status" value="1"/>
</dbReference>
<name>A0A917FQH4_9BACL</name>
<reference evidence="6" key="2">
    <citation type="submission" date="2020-09" db="EMBL/GenBank/DDBJ databases">
        <authorList>
            <person name="Sun Q."/>
            <person name="Zhou Y."/>
        </authorList>
    </citation>
    <scope>NUCLEOTIDE SEQUENCE</scope>
    <source>
        <strain evidence="6">CGMCC 1.12987</strain>
    </source>
</reference>
<protein>
    <submittedName>
        <fullName evidence="6">Allantoate amidohydrolase</fullName>
    </submittedName>
</protein>
<evidence type="ECO:0000313" key="6">
    <source>
        <dbReference type="EMBL" id="GGF99737.1"/>
    </source>
</evidence>
<feature type="binding site" evidence="3">
    <location>
        <position position="84"/>
    </location>
    <ligand>
        <name>Zn(2+)</name>
        <dbReference type="ChEBI" id="CHEBI:29105"/>
        <label>1</label>
    </ligand>
</feature>
<feature type="binding site" evidence="3">
    <location>
        <position position="130"/>
    </location>
    <ligand>
        <name>Zn(2+)</name>
        <dbReference type="ChEBI" id="CHEBI:29105"/>
        <label>2</label>
    </ligand>
</feature>
<feature type="binding site" evidence="4">
    <location>
        <position position="218"/>
    </location>
    <ligand>
        <name>allantoate</name>
        <dbReference type="ChEBI" id="CHEBI:17536"/>
    </ligand>
</feature>
<dbReference type="NCBIfam" id="NF006768">
    <property type="entry name" value="PRK09290.1-1"/>
    <property type="match status" value="1"/>
</dbReference>